<keyword evidence="2" id="KW-0479">Metal-binding</keyword>
<dbReference type="InterPro" id="IPR012337">
    <property type="entry name" value="RNaseH-like_sf"/>
</dbReference>
<dbReference type="InterPro" id="IPR036875">
    <property type="entry name" value="Znf_CCHC_sf"/>
</dbReference>
<dbReference type="GO" id="GO:0006508">
    <property type="term" value="P:proteolysis"/>
    <property type="evidence" value="ECO:0007669"/>
    <property type="project" value="UniProtKB-KW"/>
</dbReference>
<keyword evidence="6" id="KW-0175">Coiled coil</keyword>
<feature type="compositionally biased region" description="Basic and acidic residues" evidence="7">
    <location>
        <begin position="2279"/>
        <end position="2290"/>
    </location>
</feature>
<dbReference type="InterPro" id="IPR043502">
    <property type="entry name" value="DNA/RNA_pol_sf"/>
</dbReference>
<dbReference type="Pfam" id="PF07727">
    <property type="entry name" value="RVT_2"/>
    <property type="match status" value="1"/>
</dbReference>
<dbReference type="Gene3D" id="3.30.420.10">
    <property type="entry name" value="Ribonuclease H-like superfamily/Ribonuclease H"/>
    <property type="match status" value="1"/>
</dbReference>
<keyword evidence="5" id="KW-0863">Zinc-finger</keyword>
<feature type="compositionally biased region" description="Basic and acidic residues" evidence="7">
    <location>
        <begin position="2207"/>
        <end position="2217"/>
    </location>
</feature>
<feature type="compositionally biased region" description="Low complexity" evidence="7">
    <location>
        <begin position="2400"/>
        <end position="2441"/>
    </location>
</feature>
<dbReference type="InterPro" id="IPR013103">
    <property type="entry name" value="RVT_2"/>
</dbReference>
<feature type="region of interest" description="Disordered" evidence="7">
    <location>
        <begin position="1346"/>
        <end position="1370"/>
    </location>
</feature>
<reference evidence="10" key="1">
    <citation type="submission" date="2023-03" db="EMBL/GenBank/DDBJ databases">
        <title>Chromosome-scale reference genome and RAD-based genetic map of yellow starthistle (Centaurea solstitialis) reveal putative structural variation and QTLs associated with invader traits.</title>
        <authorList>
            <person name="Reatini B."/>
            <person name="Cang F.A."/>
            <person name="Jiang Q."/>
            <person name="Mckibben M.T.W."/>
            <person name="Barker M.S."/>
            <person name="Rieseberg L.H."/>
            <person name="Dlugosch K.M."/>
        </authorList>
    </citation>
    <scope>NUCLEOTIDE SEQUENCE</scope>
    <source>
        <strain evidence="10">CAN-66</strain>
        <tissue evidence="10">Leaf</tissue>
    </source>
</reference>
<evidence type="ECO:0000256" key="5">
    <source>
        <dbReference type="PROSITE-ProRule" id="PRU00047"/>
    </source>
</evidence>
<feature type="region of interest" description="Disordered" evidence="7">
    <location>
        <begin position="2492"/>
        <end position="2513"/>
    </location>
</feature>
<dbReference type="GO" id="GO:0008270">
    <property type="term" value="F:zinc ion binding"/>
    <property type="evidence" value="ECO:0007669"/>
    <property type="project" value="UniProtKB-KW"/>
</dbReference>
<feature type="compositionally biased region" description="Low complexity" evidence="7">
    <location>
        <begin position="341"/>
        <end position="402"/>
    </location>
</feature>
<feature type="region of interest" description="Disordered" evidence="7">
    <location>
        <begin position="2114"/>
        <end position="2220"/>
    </location>
</feature>
<feature type="compositionally biased region" description="Low complexity" evidence="7">
    <location>
        <begin position="2492"/>
        <end position="2506"/>
    </location>
</feature>
<feature type="compositionally biased region" description="Polar residues" evidence="7">
    <location>
        <begin position="781"/>
        <end position="794"/>
    </location>
</feature>
<dbReference type="InterPro" id="IPR025724">
    <property type="entry name" value="GAG-pre-integrase_dom"/>
</dbReference>
<dbReference type="CDD" id="cd09272">
    <property type="entry name" value="RNase_HI_RT_Ty1"/>
    <property type="match status" value="1"/>
</dbReference>
<dbReference type="Pfam" id="PF14223">
    <property type="entry name" value="Retrotran_gag_2"/>
    <property type="match status" value="1"/>
</dbReference>
<feature type="region of interest" description="Disordered" evidence="7">
    <location>
        <begin position="688"/>
        <end position="711"/>
    </location>
</feature>
<comment type="caution">
    <text evidence="10">The sequence shown here is derived from an EMBL/GenBank/DDBJ whole genome shotgun (WGS) entry which is preliminary data.</text>
</comment>
<dbReference type="SUPFAM" id="SSF57756">
    <property type="entry name" value="Retrovirus zinc finger-like domains"/>
    <property type="match status" value="1"/>
</dbReference>
<dbReference type="PANTHER" id="PTHR42648">
    <property type="entry name" value="TRANSPOSASE, PUTATIVE-RELATED"/>
    <property type="match status" value="1"/>
</dbReference>
<feature type="region of interest" description="Disordered" evidence="7">
    <location>
        <begin position="2541"/>
        <end position="2564"/>
    </location>
</feature>
<sequence>MEGMESMMVSKVPMLKPTEFDMWKLRIKQYMLLTDYSMWDIVENGPIRREAGEGGVVPPPRTDAERKTRQSEMKALSTLLLAIPNEYQHQFDTCENAKVLWEALEKRFAGSKSSKRNQKVVLKQQYENFMSSKNESMTQTFDRFNKLIGELATVGVKMDNDDLNRKFLRSLGEEWVIYTVPFRQSDNLEDKELDDLYNDLRVFEAEVEAKKKPIGYSHNTALFSGGESITNGESNSSTPISKQETEGDSVMEALFSSHAGVPLVNEDLDQIHADDLEEMDLKWQMAMITVRVNRFMRRTGRRNFGMRKDDRLGFDKSKVECYKCHGLGHFARECRGSYNNQQQNQQNNQQQNQQNQQQNPQQHNQQQFSQQQQNQNVHNQQQHHFSSNRASNNNRNPNSGSSQALYHKKELDLTGVARLKINCRIKLSWLRLKKNQFLRFLMSIKKLELSRRESSLVIANLEDQIKAYQANEVQYGYDLNYWNWEKKELELKISRISSELDKTKEDLKKANENLEKYSKSSKALDELLKSQVHDDLKKGIGYHNTPPPYNNNYIPPTTDILDRLDKSDLPKDALKVDPSLNDSEFKKDDPHKPDPKSEQDLQKNCNIKPDVKSQEGTSKKKEKEVKRGNQRNWNQQWAQKHGIDLNKINKPKPCFICCNPNHLAKHCYFNPVNQRAFTKNKFVGSFRTKKQNSSKGNSSDKTGHDKYLREENPKVIRLAKTKSSFSRMPKSNFTVKKVWVPKAVESQKSTASGNSTAKSTSKSEPTVKQVWMPKAAESKKGTASSIPTADSTNSNHSAALKTILKRYAHTPILKSKYSSHEIPSTDYLLKLNRLTEDNQQFGKSIWHIDSGCSRHMTGNKFILQNFKHFEGGHVAFGDNPKGDKIKGKGKISKDKMSFEDVFYVEQLRYNLLSVSQVCDKKFGVFFTDSECLILAPGFKIDKNLVLLRTPRKDNVYCLDLERIPSNQSLNSLFSKASHDESNLWHRRMCHMNFKNMNKLVKNNLVRGLPRKQFFCNDNCVACLKGKQHKSSHKSKEVNSISSPLQLIHMDLFGPTNVMSIGKKSYCLVIVDDFSRFTWVYFLKTKDETSGLIKSFVTRVENQANLKVKVIRSDNGTEFKNSDINSFCDEKGIEKQYSAPRTPQHNGVAERRNRTLIEAARSLLADSKLPITFWADAVNTACYVQNRTLVVKSQGKTPYEIFKKKKPFIGFFKPFGCPCTILNTKSHLGKFDSKSEEGFLVGYATQCKGYRVFNSVTRIIEESENVKCNEHTPNAQGTGPNWLFDIDSFTNSFKTSEQDCTGPSTQQVSEVQPQFVMFPIPTIDPAEFCTNDDQVEGDITPQAGDQTVETLSQPQSSQDDESTPEQADTNLSDSLQEEAAYQTRTQKNHPTTLVIGDVESPMLTRHKSKQTVTSSSHLSLISCFLSQEEPKKAHDAMKDPSWIEAMQEELLQFVLQHVWDLVDLPSGHRAIGTKWIFRNKKDERGIVIKNKARLVAQGYTQEEGIDYDEVFAPVARIEAIRLFLAYASFKNFKVYQMDVKSAFLYGKIEEEVYVCQPPGFEDPRYPDRVYKLNKALYGLHQAPRAWYDTLSTYLLENEFTRGVIDKTLFIKREKQEILLVQIYVDDIIFGSTKSSMCKEFEDLMHKKFKMSAMGELTFFLGLQVAQKEDGIFIHQSKYVKDILHKFGFSDVKPASTPMETHKHLTVDPEGQEVDVHHYRSMIGSLMYLTASRPDIMFVVCVCARFQVQPKDSHLQAVKRIFRYLKGHSKFGLWYPHDSPFDLITYTDSDYGGANMDRKSTTGGCQFLGSRLVSWQCKKQTSVSTSTAEAEYIAAASCCSQVLWIQNQMLDYGLTFLNTPIYIDNSSAIKEHNRVAYLKKEDSNEDFHEIIDFLTSSHIATAITINPTIYKGHMHQFWTNATSEEINGVPTISSKVGGRRLYITEAKIRAHLHLDDLNGITSFSISDLFENLQMMGYEGTIGNLKLDKSKFSPQWKFLVHTLIHSISKKSTSWNEFSSTIAYALICLANNQRFNFSKMIFDDIVSHIKAPLPKTSKKLFLYPRFIQAFINAELPGLAIPLDIYKGNDPSPKMFAFLRKSNKGFSGSVTPLFSTMRRVTHSQDEDSGLQPTQSSTPSELLPTSSTTKLPQIPTSSTPTPSLSKRSTRPSGVPSSSMATIPEPLSPSLEYSTMEFPQRDSPRVSPNSQKVPSKEQEGHVDGKAQPTALVQGTGQARLNITKTFSTATQDEQSSRGPRCQETMGVAGASARQRTTTTSSSDPSKVGDTREHGEDRYTSDELMMTLSKLAADCSEALSLAKSQAIMIADLQKVVKVQQRMMQAGDTLLQEHDNRLAIQASRIMSQNMQISILRRMLYSFIAQKKRNPFQATQSTFSKGESSQAKGESSQPTQQQDAQQQSAQQEAKGESSQPTQQQDAQQQSAQQEEFQVEKVIEQQIAKEDDESVKRLEKEKEAVEVLLVGLPNIGFMADARKVGSSVAQCSQPQQQSTTTADPKGKGIMIEEPKKKAAPRIPEEVNTQLSAAKIQESLDQDEKEDAEMNEKLSSMKRKKSIAKKTPIAKKRKIVEEADDTIIHWTTVKAGQKDDLKVVRRNGKEDVYFNLDKFISVCTRKDLDDFNRVGLELYGADFFGKSIQRLNTTVKMIMESLDRTYSPSYMNQRALGIILWKVYPKSEVVMLRLTDGSDEFHLFEREHNMNLLRIEGILKKSNKYLKLNELEKQYVARVKEMKRRITGAAVQEEEAYNPFGKVEKWEEIYEHGMAVYGEVLNEEEVEDAMVDKIKKALEWLCMLFDVNRVQDLMVQEVETVNQWVLYESCGVYAVVCDGSNCEYYLVEGNYNHSLVKLQKMIEKGLSCSISSEMGADLVRKVLNQIQNLTP</sequence>
<feature type="region of interest" description="Disordered" evidence="7">
    <location>
        <begin position="538"/>
        <end position="638"/>
    </location>
</feature>
<feature type="compositionally biased region" description="Basic and acidic residues" evidence="7">
    <location>
        <begin position="609"/>
        <end position="627"/>
    </location>
</feature>
<accession>A0AA38TY91</accession>
<dbReference type="GO" id="GO:0004190">
    <property type="term" value="F:aspartic-type endopeptidase activity"/>
    <property type="evidence" value="ECO:0007669"/>
    <property type="project" value="UniProtKB-KW"/>
</dbReference>
<dbReference type="PANTHER" id="PTHR42648:SF32">
    <property type="entry name" value="RIBONUCLEASE H-LIKE DOMAIN, GAG-PRE-INTEGRASE DOMAIN PROTEIN-RELATED"/>
    <property type="match status" value="1"/>
</dbReference>
<feature type="region of interest" description="Disordered" evidence="7">
    <location>
        <begin position="2239"/>
        <end position="2290"/>
    </location>
</feature>
<feature type="compositionally biased region" description="Low complexity" evidence="7">
    <location>
        <begin position="2127"/>
        <end position="2166"/>
    </location>
</feature>
<feature type="compositionally biased region" description="Basic and acidic residues" evidence="7">
    <location>
        <begin position="583"/>
        <end position="601"/>
    </location>
</feature>
<dbReference type="SUPFAM" id="SSF81995">
    <property type="entry name" value="beta-sandwich domain of Sec23/24"/>
    <property type="match status" value="1"/>
</dbReference>
<dbReference type="InterPro" id="IPR001584">
    <property type="entry name" value="Integrase_cat-core"/>
</dbReference>
<feature type="compositionally biased region" description="Polar residues" evidence="7">
    <location>
        <begin position="746"/>
        <end position="766"/>
    </location>
</feature>
<feature type="compositionally biased region" description="Basic and acidic residues" evidence="7">
    <location>
        <begin position="560"/>
        <end position="575"/>
    </location>
</feature>
<feature type="compositionally biased region" description="Basic and acidic residues" evidence="7">
    <location>
        <begin position="701"/>
        <end position="711"/>
    </location>
</feature>
<dbReference type="PROSITE" id="PS50158">
    <property type="entry name" value="ZF_CCHC"/>
    <property type="match status" value="1"/>
</dbReference>
<dbReference type="GO" id="GO:0003676">
    <property type="term" value="F:nucleic acid binding"/>
    <property type="evidence" value="ECO:0007669"/>
    <property type="project" value="InterPro"/>
</dbReference>
<dbReference type="GO" id="GO:0015074">
    <property type="term" value="P:DNA integration"/>
    <property type="evidence" value="ECO:0007669"/>
    <property type="project" value="InterPro"/>
</dbReference>
<evidence type="ECO:0000256" key="6">
    <source>
        <dbReference type="SAM" id="Coils"/>
    </source>
</evidence>
<dbReference type="SMART" id="SM00343">
    <property type="entry name" value="ZnF_C2HC"/>
    <property type="match status" value="2"/>
</dbReference>
<evidence type="ECO:0000256" key="1">
    <source>
        <dbReference type="ARBA" id="ARBA00022670"/>
    </source>
</evidence>
<evidence type="ECO:0000256" key="2">
    <source>
        <dbReference type="ARBA" id="ARBA00022723"/>
    </source>
</evidence>
<feature type="compositionally biased region" description="Polar residues" evidence="7">
    <location>
        <begin position="2382"/>
        <end position="2399"/>
    </location>
</feature>
<keyword evidence="1" id="KW-0645">Protease</keyword>
<feature type="domain" description="CCHC-type" evidence="8">
    <location>
        <begin position="321"/>
        <end position="335"/>
    </location>
</feature>
<feature type="region of interest" description="Disordered" evidence="7">
    <location>
        <begin position="744"/>
        <end position="794"/>
    </location>
</feature>
<evidence type="ECO:0000259" key="9">
    <source>
        <dbReference type="PROSITE" id="PS50994"/>
    </source>
</evidence>
<keyword evidence="5" id="KW-0862">Zinc</keyword>
<dbReference type="InterPro" id="IPR036397">
    <property type="entry name" value="RNaseH_sf"/>
</dbReference>
<organism evidence="10 11">
    <name type="scientific">Centaurea solstitialis</name>
    <name type="common">yellow star-thistle</name>
    <dbReference type="NCBI Taxonomy" id="347529"/>
    <lineage>
        <taxon>Eukaryota</taxon>
        <taxon>Viridiplantae</taxon>
        <taxon>Streptophyta</taxon>
        <taxon>Embryophyta</taxon>
        <taxon>Tracheophyta</taxon>
        <taxon>Spermatophyta</taxon>
        <taxon>Magnoliopsida</taxon>
        <taxon>eudicotyledons</taxon>
        <taxon>Gunneridae</taxon>
        <taxon>Pentapetalae</taxon>
        <taxon>asterids</taxon>
        <taxon>campanulids</taxon>
        <taxon>Asterales</taxon>
        <taxon>Asteraceae</taxon>
        <taxon>Carduoideae</taxon>
        <taxon>Cardueae</taxon>
        <taxon>Centaureinae</taxon>
        <taxon>Centaurea</taxon>
    </lineage>
</organism>
<feature type="region of interest" description="Disordered" evidence="7">
    <location>
        <begin position="225"/>
        <end position="246"/>
    </location>
</feature>
<dbReference type="InterPro" id="IPR039537">
    <property type="entry name" value="Retrotran_Ty1/copia-like"/>
</dbReference>
<dbReference type="EMBL" id="JARYMX010000002">
    <property type="protein sequence ID" value="KAJ9563170.1"/>
    <property type="molecule type" value="Genomic_DNA"/>
</dbReference>
<dbReference type="PROSITE" id="PS50994">
    <property type="entry name" value="INTEGRASE"/>
    <property type="match status" value="1"/>
</dbReference>
<feature type="compositionally biased region" description="Polar residues" evidence="7">
    <location>
        <begin position="2239"/>
        <end position="2250"/>
    </location>
</feature>
<dbReference type="Pfam" id="PF25597">
    <property type="entry name" value="SH3_retrovirus"/>
    <property type="match status" value="1"/>
</dbReference>
<evidence type="ECO:0000313" key="10">
    <source>
        <dbReference type="EMBL" id="KAJ9563170.1"/>
    </source>
</evidence>
<keyword evidence="3" id="KW-0064">Aspartyl protease</keyword>
<gene>
    <name evidence="10" type="ORF">OSB04_008330</name>
</gene>
<feature type="coiled-coil region" evidence="6">
    <location>
        <begin position="444"/>
        <end position="527"/>
    </location>
</feature>
<feature type="region of interest" description="Disordered" evidence="7">
    <location>
        <begin position="341"/>
        <end position="406"/>
    </location>
</feature>
<dbReference type="Proteomes" id="UP001172457">
    <property type="component" value="Chromosome 2"/>
</dbReference>
<keyword evidence="4" id="KW-0378">Hydrolase</keyword>
<feature type="region of interest" description="Disordered" evidence="7">
    <location>
        <begin position="2382"/>
        <end position="2442"/>
    </location>
</feature>
<evidence type="ECO:0000256" key="4">
    <source>
        <dbReference type="ARBA" id="ARBA00022801"/>
    </source>
</evidence>
<evidence type="ECO:0000256" key="7">
    <source>
        <dbReference type="SAM" id="MobiDB-lite"/>
    </source>
</evidence>
<dbReference type="InterPro" id="IPR001878">
    <property type="entry name" value="Znf_CCHC"/>
</dbReference>
<evidence type="ECO:0000256" key="3">
    <source>
        <dbReference type="ARBA" id="ARBA00022750"/>
    </source>
</evidence>
<feature type="compositionally biased region" description="Acidic residues" evidence="7">
    <location>
        <begin position="2544"/>
        <end position="2553"/>
    </location>
</feature>
<dbReference type="SUPFAM" id="SSF56672">
    <property type="entry name" value="DNA/RNA polymerases"/>
    <property type="match status" value="1"/>
</dbReference>
<dbReference type="Pfam" id="PF13976">
    <property type="entry name" value="gag_pre-integrs"/>
    <property type="match status" value="1"/>
</dbReference>
<dbReference type="SUPFAM" id="SSF53098">
    <property type="entry name" value="Ribonuclease H-like"/>
    <property type="match status" value="1"/>
</dbReference>
<dbReference type="Pfam" id="PF00665">
    <property type="entry name" value="rve"/>
    <property type="match status" value="1"/>
</dbReference>
<feature type="compositionally biased region" description="Polar residues" evidence="7">
    <location>
        <begin position="1346"/>
        <end position="1356"/>
    </location>
</feature>
<dbReference type="Pfam" id="PF22936">
    <property type="entry name" value="Pol_BBD"/>
    <property type="match status" value="1"/>
</dbReference>
<name>A0AA38TY91_9ASTR</name>
<evidence type="ECO:0000259" key="8">
    <source>
        <dbReference type="PROSITE" id="PS50158"/>
    </source>
</evidence>
<dbReference type="InterPro" id="IPR054722">
    <property type="entry name" value="PolX-like_BBD"/>
</dbReference>
<keyword evidence="11" id="KW-1185">Reference proteome</keyword>
<dbReference type="InterPro" id="IPR057670">
    <property type="entry name" value="SH3_retrovirus"/>
</dbReference>
<evidence type="ECO:0000313" key="11">
    <source>
        <dbReference type="Proteomes" id="UP001172457"/>
    </source>
</evidence>
<feature type="compositionally biased region" description="Polar residues" evidence="7">
    <location>
        <begin position="225"/>
        <end position="242"/>
    </location>
</feature>
<feature type="domain" description="Integrase catalytic" evidence="9">
    <location>
        <begin position="1039"/>
        <end position="1205"/>
    </location>
</feature>
<protein>
    <submittedName>
        <fullName evidence="10">Uncharacterized protein</fullName>
    </submittedName>
</protein>
<proteinExistence type="predicted"/>